<feature type="region of interest" description="Disordered" evidence="1">
    <location>
        <begin position="19"/>
        <end position="49"/>
    </location>
</feature>
<reference evidence="2" key="2">
    <citation type="submission" date="2016-06" db="EMBL/GenBank/DDBJ databases">
        <title>The genome of a short-lived fish provides insights into sex chromosome evolution and the genetic control of aging.</title>
        <authorList>
            <person name="Reichwald K."/>
            <person name="Felder M."/>
            <person name="Petzold A."/>
            <person name="Koch P."/>
            <person name="Groth M."/>
            <person name="Platzer M."/>
        </authorList>
    </citation>
    <scope>NUCLEOTIDE SEQUENCE</scope>
    <source>
        <tissue evidence="2">Brain</tissue>
    </source>
</reference>
<evidence type="ECO:0000313" key="2">
    <source>
        <dbReference type="EMBL" id="SBS51639.1"/>
    </source>
</evidence>
<protein>
    <submittedName>
        <fullName evidence="2">NADPH oxidase activator 1</fullName>
    </submittedName>
</protein>
<sequence>TPLMSWGKLMMNGWRDTVQETSASSPAALPTERTKAPSRTQCIKSSSCL</sequence>
<feature type="non-terminal residue" evidence="2">
    <location>
        <position position="1"/>
    </location>
</feature>
<dbReference type="AlphaFoldDB" id="A0A1A8UTE0"/>
<accession>A0A1A8UTE0</accession>
<proteinExistence type="predicted"/>
<dbReference type="EMBL" id="HAEJ01011182">
    <property type="protein sequence ID" value="SBS51639.1"/>
    <property type="molecule type" value="Transcribed_RNA"/>
</dbReference>
<reference evidence="2" key="1">
    <citation type="submission" date="2016-05" db="EMBL/GenBank/DDBJ databases">
        <authorList>
            <person name="Lavstsen T."/>
            <person name="Jespersen J.S."/>
        </authorList>
    </citation>
    <scope>NUCLEOTIDE SEQUENCE</scope>
    <source>
        <tissue evidence="2">Brain</tissue>
    </source>
</reference>
<feature type="compositionally biased region" description="Polar residues" evidence="1">
    <location>
        <begin position="37"/>
        <end position="49"/>
    </location>
</feature>
<organism evidence="2">
    <name type="scientific">Nothobranchius furzeri</name>
    <name type="common">Turquoise killifish</name>
    <dbReference type="NCBI Taxonomy" id="105023"/>
    <lineage>
        <taxon>Eukaryota</taxon>
        <taxon>Metazoa</taxon>
        <taxon>Chordata</taxon>
        <taxon>Craniata</taxon>
        <taxon>Vertebrata</taxon>
        <taxon>Euteleostomi</taxon>
        <taxon>Actinopterygii</taxon>
        <taxon>Neopterygii</taxon>
        <taxon>Teleostei</taxon>
        <taxon>Neoteleostei</taxon>
        <taxon>Acanthomorphata</taxon>
        <taxon>Ovalentaria</taxon>
        <taxon>Atherinomorphae</taxon>
        <taxon>Cyprinodontiformes</taxon>
        <taxon>Nothobranchiidae</taxon>
        <taxon>Nothobranchius</taxon>
    </lineage>
</organism>
<gene>
    <name evidence="2" type="primary">NOXA1</name>
</gene>
<name>A0A1A8UTE0_NOTFU</name>
<evidence type="ECO:0000256" key="1">
    <source>
        <dbReference type="SAM" id="MobiDB-lite"/>
    </source>
</evidence>